<dbReference type="PROSITE" id="PS50011">
    <property type="entry name" value="PROTEIN_KINASE_DOM"/>
    <property type="match status" value="1"/>
</dbReference>
<name>A0ABR2VDT6_9PEZI</name>
<evidence type="ECO:0000259" key="2">
    <source>
        <dbReference type="PROSITE" id="PS50011"/>
    </source>
</evidence>
<dbReference type="PANTHER" id="PTHR24359:SF37">
    <property type="entry name" value="PROTEIN KINASE DOMAIN-CONTAINING PROTEIN"/>
    <property type="match status" value="1"/>
</dbReference>
<dbReference type="InterPro" id="IPR011009">
    <property type="entry name" value="Kinase-like_dom_sf"/>
</dbReference>
<dbReference type="PANTHER" id="PTHR24359">
    <property type="entry name" value="SERINE/THREONINE-PROTEIN KINASE SBK1"/>
    <property type="match status" value="1"/>
</dbReference>
<gene>
    <name evidence="3" type="ORF">SUNI508_13302</name>
</gene>
<dbReference type="Pfam" id="PF00069">
    <property type="entry name" value="Pkinase"/>
    <property type="match status" value="1"/>
</dbReference>
<evidence type="ECO:0000256" key="1">
    <source>
        <dbReference type="SAM" id="MobiDB-lite"/>
    </source>
</evidence>
<feature type="compositionally biased region" description="Polar residues" evidence="1">
    <location>
        <begin position="520"/>
        <end position="538"/>
    </location>
</feature>
<keyword evidence="4" id="KW-1185">Reference proteome</keyword>
<organism evidence="3 4">
    <name type="scientific">Seiridium unicorne</name>
    <dbReference type="NCBI Taxonomy" id="138068"/>
    <lineage>
        <taxon>Eukaryota</taxon>
        <taxon>Fungi</taxon>
        <taxon>Dikarya</taxon>
        <taxon>Ascomycota</taxon>
        <taxon>Pezizomycotina</taxon>
        <taxon>Sordariomycetes</taxon>
        <taxon>Xylariomycetidae</taxon>
        <taxon>Amphisphaeriales</taxon>
        <taxon>Sporocadaceae</taxon>
        <taxon>Seiridium</taxon>
    </lineage>
</organism>
<sequence>MAETRSLSRRIWDSLQKERPDSKDAFLPLGSQNDILNHDLIRSDLMKVQGHLHGGTGRIFEYVDSSGRQLYAILAMIEKQGTITDLMNQGIKDEHLPFQRPDKHAASFELVPKDHKGSFSYFQNWTTSDIDKFGTYQWYMISPKFKKGALNMPMYHDLQDGIILPWLSRELVERYPGGNSDVWKIEIHKSHHDFHQEKSNYFAIKALHSKDKGDFEVEFENMKKLKSHNNLVNLLSAFSHKGTFNFLFPWANGGNLKAFWEEHPDPEFEVWVLWVAKQCAGLADGLAEIHVVRPLLSEKSGIRNPTWEVNDINDDDKNFGRHGDIKPENVLLFHNDRNNEGNQDKGTLKLCDFGLTVFHSLKSKSLDRASGIALPLTYNAPEADSDRTISRRYDTWCLGCLYLELITWLLLGVRGLNEFKDKRRGERGARHNFLSDQFFKLRDSKKGRYGIRKNAVVNWIKELQNLESCSDFIYDFLQFVKDHMLQSNESKRVEGYEVRDHFRALQDKCSNENYLLRKSPTGSGHEGSSTGQQLGFLG</sequence>
<feature type="domain" description="Protein kinase" evidence="2">
    <location>
        <begin position="169"/>
        <end position="504"/>
    </location>
</feature>
<dbReference type="InterPro" id="IPR000719">
    <property type="entry name" value="Prot_kinase_dom"/>
</dbReference>
<protein>
    <recommendedName>
        <fullName evidence="2">Protein kinase domain-containing protein</fullName>
    </recommendedName>
</protein>
<feature type="region of interest" description="Disordered" evidence="1">
    <location>
        <begin position="518"/>
        <end position="538"/>
    </location>
</feature>
<proteinExistence type="predicted"/>
<evidence type="ECO:0000313" key="3">
    <source>
        <dbReference type="EMBL" id="KAK9424981.1"/>
    </source>
</evidence>
<reference evidence="3 4" key="1">
    <citation type="journal article" date="2024" name="J. Plant Pathol.">
        <title>Sequence and assembly of the genome of Seiridium unicorne, isolate CBS 538.82, causal agent of cypress canker disease.</title>
        <authorList>
            <person name="Scali E."/>
            <person name="Rocca G.D."/>
            <person name="Danti R."/>
            <person name="Garbelotto M."/>
            <person name="Barberini S."/>
            <person name="Baroncelli R."/>
            <person name="Emiliani G."/>
        </authorList>
    </citation>
    <scope>NUCLEOTIDE SEQUENCE [LARGE SCALE GENOMIC DNA]</scope>
    <source>
        <strain evidence="3 4">BM-138-508</strain>
    </source>
</reference>
<dbReference type="InterPro" id="IPR001245">
    <property type="entry name" value="Ser-Thr/Tyr_kinase_cat_dom"/>
</dbReference>
<dbReference type="EMBL" id="JARVKF010000026">
    <property type="protein sequence ID" value="KAK9424981.1"/>
    <property type="molecule type" value="Genomic_DNA"/>
</dbReference>
<dbReference type="SUPFAM" id="SSF56112">
    <property type="entry name" value="Protein kinase-like (PK-like)"/>
    <property type="match status" value="1"/>
</dbReference>
<accession>A0ABR2VDT6</accession>
<dbReference type="Gene3D" id="1.10.510.10">
    <property type="entry name" value="Transferase(Phosphotransferase) domain 1"/>
    <property type="match status" value="1"/>
</dbReference>
<dbReference type="Proteomes" id="UP001408356">
    <property type="component" value="Unassembled WGS sequence"/>
</dbReference>
<dbReference type="Gene3D" id="3.30.200.20">
    <property type="entry name" value="Phosphorylase Kinase, domain 1"/>
    <property type="match status" value="1"/>
</dbReference>
<comment type="caution">
    <text evidence="3">The sequence shown here is derived from an EMBL/GenBank/DDBJ whole genome shotgun (WGS) entry which is preliminary data.</text>
</comment>
<evidence type="ECO:0000313" key="4">
    <source>
        <dbReference type="Proteomes" id="UP001408356"/>
    </source>
</evidence>
<dbReference type="Pfam" id="PF07714">
    <property type="entry name" value="PK_Tyr_Ser-Thr"/>
    <property type="match status" value="1"/>
</dbReference>
<dbReference type="CDD" id="cd00180">
    <property type="entry name" value="PKc"/>
    <property type="match status" value="1"/>
</dbReference>
<dbReference type="SMART" id="SM00220">
    <property type="entry name" value="S_TKc"/>
    <property type="match status" value="1"/>
</dbReference>